<comment type="caution">
    <text evidence="5">The sequence shown here is derived from an EMBL/GenBank/DDBJ whole genome shotgun (WGS) entry which is preliminary data.</text>
</comment>
<dbReference type="InterPro" id="IPR041854">
    <property type="entry name" value="BFD-like_2Fe2S-bd_dom_sf"/>
</dbReference>
<proteinExistence type="predicted"/>
<gene>
    <name evidence="5" type="ORF">ACFOZ4_39350</name>
</gene>
<dbReference type="InterPro" id="IPR051691">
    <property type="entry name" value="Metab_Enz_Cyan_OpOx_G3PDH"/>
</dbReference>
<dbReference type="SUPFAM" id="SSF51905">
    <property type="entry name" value="FAD/NAD(P)-binding domain"/>
    <property type="match status" value="1"/>
</dbReference>
<dbReference type="Pfam" id="PF07992">
    <property type="entry name" value="Pyr_redox_2"/>
    <property type="match status" value="1"/>
</dbReference>
<evidence type="ECO:0000256" key="2">
    <source>
        <dbReference type="SAM" id="MobiDB-lite"/>
    </source>
</evidence>
<dbReference type="Pfam" id="PF04324">
    <property type="entry name" value="Fer2_BFD"/>
    <property type="match status" value="1"/>
</dbReference>
<dbReference type="CDD" id="cd19946">
    <property type="entry name" value="GlpA-like_Fer2_BFD-like"/>
    <property type="match status" value="1"/>
</dbReference>
<dbReference type="Gene3D" id="3.50.50.60">
    <property type="entry name" value="FAD/NAD(P)-binding domain"/>
    <property type="match status" value="3"/>
</dbReference>
<dbReference type="InterPro" id="IPR007419">
    <property type="entry name" value="BFD-like_2Fe2S-bd_dom"/>
</dbReference>
<dbReference type="PRINTS" id="PR00368">
    <property type="entry name" value="FADPNR"/>
</dbReference>
<dbReference type="EMBL" id="JBHSAY010000033">
    <property type="protein sequence ID" value="MFC4136699.1"/>
    <property type="molecule type" value="Genomic_DNA"/>
</dbReference>
<dbReference type="Proteomes" id="UP001595816">
    <property type="component" value="Unassembled WGS sequence"/>
</dbReference>
<evidence type="ECO:0000259" key="3">
    <source>
        <dbReference type="Pfam" id="PF04324"/>
    </source>
</evidence>
<name>A0ABV8M1Y4_9ACTN</name>
<feature type="domain" description="BFD-like [2Fe-2S]-binding" evidence="3">
    <location>
        <begin position="414"/>
        <end position="463"/>
    </location>
</feature>
<evidence type="ECO:0000256" key="1">
    <source>
        <dbReference type="ARBA" id="ARBA00023002"/>
    </source>
</evidence>
<evidence type="ECO:0000313" key="6">
    <source>
        <dbReference type="Proteomes" id="UP001595816"/>
    </source>
</evidence>
<dbReference type="PANTHER" id="PTHR42949">
    <property type="entry name" value="ANAEROBIC GLYCEROL-3-PHOSPHATE DEHYDROGENASE SUBUNIT B"/>
    <property type="match status" value="1"/>
</dbReference>
<dbReference type="PIRSF" id="PIRSF037495">
    <property type="entry name" value="Opine_OX_OoxA/HcnB"/>
    <property type="match status" value="1"/>
</dbReference>
<accession>A0ABV8M1Y4</accession>
<protein>
    <submittedName>
        <fullName evidence="5">FAD-dependent oxidoreductase</fullName>
    </submittedName>
</protein>
<keyword evidence="6" id="KW-1185">Reference proteome</keyword>
<evidence type="ECO:0000259" key="4">
    <source>
        <dbReference type="Pfam" id="PF07992"/>
    </source>
</evidence>
<dbReference type="PRINTS" id="PR00469">
    <property type="entry name" value="PNDRDTASEII"/>
</dbReference>
<feature type="region of interest" description="Disordered" evidence="2">
    <location>
        <begin position="26"/>
        <end position="49"/>
    </location>
</feature>
<sequence>MSVFCGIGVCQACVAPDGTRPCLTPSVDSQQITDTQAETAPGSTHNRDPQQEEELVVVGAGPAGLSAALAAADAGVRVLVVDRGGKPGGQYLRQSTVRENTPPALIQRAQAHERIRFLLGHEIWRATRDQLEIADVEGRTTRVVRAAAIVLATGAYDRVVPFPGWELPGVVTVGGAQAQLKGLGVKVGQRVLVTGTGPLLLSLAVSLAEAGVEVVAVADPVRSRAWFRHVTTVVRAPRKLLQAAAYRGRLLRHRVPVWAGWEVREITPDRDVMIAKLRCGTKERAEIVDAIAVGHGFTPQVELASALGCALLVDPRDGSPIAQVDADLRTSQAGVFAAGELAGVGGADSAYATGTLAGLAAARHLGRLDESAYQVASKPWRRRAAAARRFADALHKVHGFAPGWSARVSDETVLCRCEGVTFGAVRAAQALGADDPRAVKLLTRAGMGRCQGRLCGLSAADVLGCAPLPYANRPIATPVPMRLLMEEDT</sequence>
<organism evidence="5 6">
    <name type="scientific">Hamadaea flava</name>
    <dbReference type="NCBI Taxonomy" id="1742688"/>
    <lineage>
        <taxon>Bacteria</taxon>
        <taxon>Bacillati</taxon>
        <taxon>Actinomycetota</taxon>
        <taxon>Actinomycetes</taxon>
        <taxon>Micromonosporales</taxon>
        <taxon>Micromonosporaceae</taxon>
        <taxon>Hamadaea</taxon>
    </lineage>
</organism>
<dbReference type="PANTHER" id="PTHR42949:SF3">
    <property type="entry name" value="ANAEROBIC GLYCEROL-3-PHOSPHATE DEHYDROGENASE SUBUNIT B"/>
    <property type="match status" value="1"/>
</dbReference>
<keyword evidence="1" id="KW-0560">Oxidoreductase</keyword>
<dbReference type="RefSeq" id="WP_382191988.1">
    <property type="nucleotide sequence ID" value="NZ_JBHSAY010000033.1"/>
</dbReference>
<reference evidence="6" key="1">
    <citation type="journal article" date="2019" name="Int. J. Syst. Evol. Microbiol.">
        <title>The Global Catalogue of Microorganisms (GCM) 10K type strain sequencing project: providing services to taxonomists for standard genome sequencing and annotation.</title>
        <authorList>
            <consortium name="The Broad Institute Genomics Platform"/>
            <consortium name="The Broad Institute Genome Sequencing Center for Infectious Disease"/>
            <person name="Wu L."/>
            <person name="Ma J."/>
        </authorList>
    </citation>
    <scope>NUCLEOTIDE SEQUENCE [LARGE SCALE GENOMIC DNA]</scope>
    <source>
        <strain evidence="6">CGMCC 4.7289</strain>
    </source>
</reference>
<dbReference type="Gene3D" id="1.10.10.1100">
    <property type="entry name" value="BFD-like [2Fe-2S]-binding domain"/>
    <property type="match status" value="1"/>
</dbReference>
<evidence type="ECO:0000313" key="5">
    <source>
        <dbReference type="EMBL" id="MFC4136699.1"/>
    </source>
</evidence>
<feature type="compositionally biased region" description="Polar residues" evidence="2">
    <location>
        <begin position="26"/>
        <end position="44"/>
    </location>
</feature>
<dbReference type="InterPro" id="IPR036188">
    <property type="entry name" value="FAD/NAD-bd_sf"/>
</dbReference>
<feature type="domain" description="FAD/NAD(P)-binding" evidence="4">
    <location>
        <begin position="55"/>
        <end position="349"/>
    </location>
</feature>
<dbReference type="InterPro" id="IPR017224">
    <property type="entry name" value="Opine_Oxase_asu/HCN_bsu"/>
</dbReference>
<dbReference type="InterPro" id="IPR023753">
    <property type="entry name" value="FAD/NAD-binding_dom"/>
</dbReference>